<organism evidence="1 2">
    <name type="scientific">Scutellospora calospora</name>
    <dbReference type="NCBI Taxonomy" id="85575"/>
    <lineage>
        <taxon>Eukaryota</taxon>
        <taxon>Fungi</taxon>
        <taxon>Fungi incertae sedis</taxon>
        <taxon>Mucoromycota</taxon>
        <taxon>Glomeromycotina</taxon>
        <taxon>Glomeromycetes</taxon>
        <taxon>Diversisporales</taxon>
        <taxon>Gigasporaceae</taxon>
        <taxon>Scutellospora</taxon>
    </lineage>
</organism>
<evidence type="ECO:0000313" key="1">
    <source>
        <dbReference type="EMBL" id="CAG8460389.1"/>
    </source>
</evidence>
<sequence>MDTPQDNLKAILDKISAIKKIYENIQYNKNICISLMDRIDVVDFNITRNLQRNNQTFNAKTLIQILNRTERFMNDISQLYSYMETGSNHFRIEFIALINEFSTILQKMPQWKDNDNAEKIFEHDTVEMTKMTKDLAPKISNFKHSRLSGKACTYQDISNFNETVRWMAPEILTILT</sequence>
<reference evidence="1" key="1">
    <citation type="submission" date="2021-06" db="EMBL/GenBank/DDBJ databases">
        <authorList>
            <person name="Kallberg Y."/>
            <person name="Tangrot J."/>
            <person name="Rosling A."/>
        </authorList>
    </citation>
    <scope>NUCLEOTIDE SEQUENCE</scope>
    <source>
        <strain evidence="1">AU212A</strain>
    </source>
</reference>
<dbReference type="EMBL" id="CAJVPM010001128">
    <property type="protein sequence ID" value="CAG8460389.1"/>
    <property type="molecule type" value="Genomic_DNA"/>
</dbReference>
<dbReference type="Proteomes" id="UP000789860">
    <property type="component" value="Unassembled WGS sequence"/>
</dbReference>
<accession>A0ACA9K9F0</accession>
<protein>
    <submittedName>
        <fullName evidence="1">11079_t:CDS:1</fullName>
    </submittedName>
</protein>
<comment type="caution">
    <text evidence="1">The sequence shown here is derived from an EMBL/GenBank/DDBJ whole genome shotgun (WGS) entry which is preliminary data.</text>
</comment>
<gene>
    <name evidence="1" type="ORF">SCALOS_LOCUS1587</name>
</gene>
<proteinExistence type="predicted"/>
<evidence type="ECO:0000313" key="2">
    <source>
        <dbReference type="Proteomes" id="UP000789860"/>
    </source>
</evidence>
<keyword evidence="2" id="KW-1185">Reference proteome</keyword>
<name>A0ACA9K9F0_9GLOM</name>